<dbReference type="InterPro" id="IPR021436">
    <property type="entry name" value="DUF3085"/>
</dbReference>
<reference evidence="1 3" key="1">
    <citation type="submission" date="2015-03" db="EMBL/GenBank/DDBJ databases">
        <authorList>
            <person name="Hassan Y.I."/>
            <person name="Lepp D."/>
            <person name="Zhou T."/>
        </authorList>
    </citation>
    <scope>NUCLEOTIDE SEQUENCE [LARGE SCALE GENOMIC DNA]</scope>
    <source>
        <strain evidence="1 3">DSM 17137</strain>
    </source>
</reference>
<gene>
    <name evidence="2" type="ORF">SAMN02745223_02970</name>
    <name evidence="1" type="ORF">VW29_09640</name>
</gene>
<protein>
    <recommendedName>
        <fullName evidence="5">DUF3085 domain-containing protein</fullName>
    </recommendedName>
</protein>
<dbReference type="AlphaFoldDB" id="A0A0F5LQL9"/>
<evidence type="ECO:0000313" key="4">
    <source>
        <dbReference type="Proteomes" id="UP000184533"/>
    </source>
</evidence>
<evidence type="ECO:0000313" key="3">
    <source>
        <dbReference type="Proteomes" id="UP000033608"/>
    </source>
</evidence>
<evidence type="ECO:0000313" key="2">
    <source>
        <dbReference type="EMBL" id="SHF55576.1"/>
    </source>
</evidence>
<evidence type="ECO:0000313" key="1">
    <source>
        <dbReference type="EMBL" id="KKB84655.1"/>
    </source>
</evidence>
<organism evidence="1 3">
    <name type="scientific">Devosia limi DSM 17137</name>
    <dbReference type="NCBI Taxonomy" id="1121477"/>
    <lineage>
        <taxon>Bacteria</taxon>
        <taxon>Pseudomonadati</taxon>
        <taxon>Pseudomonadota</taxon>
        <taxon>Alphaproteobacteria</taxon>
        <taxon>Hyphomicrobiales</taxon>
        <taxon>Devosiaceae</taxon>
        <taxon>Devosia</taxon>
    </lineage>
</organism>
<proteinExistence type="predicted"/>
<keyword evidence="3" id="KW-1185">Reference proteome</keyword>
<dbReference type="Pfam" id="PF11284">
    <property type="entry name" value="DUF3085"/>
    <property type="match status" value="1"/>
</dbReference>
<dbReference type="RefSeq" id="WP_046135117.1">
    <property type="nucleotide sequence ID" value="NZ_FQVC01000009.1"/>
</dbReference>
<dbReference type="OrthoDB" id="7277249at2"/>
<dbReference type="PATRIC" id="fig|1121477.3.peg.3033"/>
<sequence>MFTFPIPAVRQVIERGRADAAANGGYRNPHYGLAPGQDEQPGLWLVGDQGVYIMSNGKLAADGRPLVIYAEECHPAGDLDWWDYKRRHFGADDGIQFLDAEGVLRTINGPAGATHLTVRLTETSITLTAIRR</sequence>
<accession>A0A0F5LQL9</accession>
<evidence type="ECO:0008006" key="5">
    <source>
        <dbReference type="Google" id="ProtNLM"/>
    </source>
</evidence>
<dbReference type="EMBL" id="LAJF01000068">
    <property type="protein sequence ID" value="KKB84655.1"/>
    <property type="molecule type" value="Genomic_DNA"/>
</dbReference>
<dbReference type="EMBL" id="FQVC01000009">
    <property type="protein sequence ID" value="SHF55576.1"/>
    <property type="molecule type" value="Genomic_DNA"/>
</dbReference>
<dbReference type="Proteomes" id="UP000033608">
    <property type="component" value="Unassembled WGS sequence"/>
</dbReference>
<name>A0A0F5LQL9_9HYPH</name>
<dbReference type="STRING" id="1121477.SAMN02745223_02970"/>
<dbReference type="Proteomes" id="UP000184533">
    <property type="component" value="Unassembled WGS sequence"/>
</dbReference>
<reference evidence="2 4" key="2">
    <citation type="submission" date="2016-11" db="EMBL/GenBank/DDBJ databases">
        <authorList>
            <person name="Jaros S."/>
            <person name="Januszkiewicz K."/>
            <person name="Wedrychowicz H."/>
        </authorList>
    </citation>
    <scope>NUCLEOTIDE SEQUENCE [LARGE SCALE GENOMIC DNA]</scope>
    <source>
        <strain evidence="2 4">DSM 17137</strain>
    </source>
</reference>